<dbReference type="Pfam" id="PF01532">
    <property type="entry name" value="Glyco_hydro_47"/>
    <property type="match status" value="1"/>
</dbReference>
<sequence length="590" mass="66263">MAGSGDNLRQRKKDSNGAAVKKTSATSPVARNKKTGGVRLSTLLYIVLFAVGFAAYYDPERVFGLVKPYIFRTTWQPVPSSSSYDPDFTADVAKRDAVVGAFKHAWLAYERDAMGDDEYHPISHEGTNLTEAGGIGYTIVDSIDTMLMMHLDEEYQRARDWIEKKMSFDRDAKFNTFETTIRVLGGLLSTYHLSGEDPLFLEKAKELADRMLPVFDTPSGLPLSMVNLGKKEGVSDVDNRGLVSTAEAATLQLEFKYLSLLTDEEIYWEKAEKVMQVIKNAHLTSGLASIFMNPEDGRFVLSAIRLGSRGDSYYEYLLKQYVQTNLSEPVYRVMYDDAMNGVLAHLVQKSTNAKLTYTSELIPERNPAGEISWRLIPKQDHLVCFLGGNLMLGAITTGALTKNVSVPPKQDELTEQGKRDWQAGVALIETCMRTHDTATGLSPEIAHFRIPTDGMDFSGAALDWYIKGARIGEHPPYDARYILRPETVESLFVAFRLTGNKRYRDYGWSIFQAIEKHCRVESGGYASIINVDESPARMEDKMETFFMSETLKYLYLLFDDASTLPLSEYVFNTEAHPFPIFNPTIRTGFS</sequence>
<dbReference type="PRINTS" id="PR00747">
    <property type="entry name" value="GLYHDRLASE47"/>
</dbReference>
<dbReference type="InterPro" id="IPR012341">
    <property type="entry name" value="6hp_glycosidase-like_sf"/>
</dbReference>
<evidence type="ECO:0000256" key="13">
    <source>
        <dbReference type="RuleBase" id="RU361193"/>
    </source>
</evidence>
<feature type="disulfide bond" evidence="12">
    <location>
        <begin position="384"/>
        <end position="431"/>
    </location>
</feature>
<comment type="catalytic activity">
    <reaction evidence="8">
        <text>N(4)-(alpha-D-Man-(1-&gt;2)-alpha-D-Man-(1-&gt;2)-alpha-D-Man-(1-&gt;3)-[alpha-D-Man-(1-&gt;3)-[alpha-D-Man-(1-&gt;2)-alpha-D-Man-(1-&gt;6)]-alpha-D-Man-(1-&gt;6)]-beta-D-Man-(1-&gt;4)-beta-D-GlcNAc-(1-&gt;4)-beta-D-GlcNAc)-L-asparaginyl-[protein] (N-glucan mannose isomer 8A1,2,3B1,3) + 3 H2O = N(4)-(alpha-D-Man-(1-&gt;3)-[alpha-D-Man-(1-&gt;3)-[alpha-D-Man-(1-&gt;6)]-alpha-D-Man-(1-&gt;6)]-beta-D-Man-(1-&gt;4)-beta-D-GlcNAc-(1-&gt;4)-beta-D-GlcNAc)-L-asparaginyl-[protein] (N-glucan mannose isomer 5A1,2) + 3 beta-D-mannose</text>
        <dbReference type="Rhea" id="RHEA:56028"/>
        <dbReference type="Rhea" id="RHEA-COMP:14358"/>
        <dbReference type="Rhea" id="RHEA-COMP:14367"/>
        <dbReference type="ChEBI" id="CHEBI:15377"/>
        <dbReference type="ChEBI" id="CHEBI:28563"/>
        <dbReference type="ChEBI" id="CHEBI:59087"/>
        <dbReference type="ChEBI" id="CHEBI:60628"/>
        <dbReference type="EC" id="3.2.1.113"/>
    </reaction>
</comment>
<dbReference type="GO" id="GO:0005783">
    <property type="term" value="C:endoplasmic reticulum"/>
    <property type="evidence" value="ECO:0007669"/>
    <property type="project" value="TreeGrafter"/>
</dbReference>
<dbReference type="PANTHER" id="PTHR11742:SF55">
    <property type="entry name" value="ENDOPLASMIC RETICULUM MANNOSYL-OLIGOSACCHARIDE 1,2-ALPHA-MANNOSIDASE"/>
    <property type="match status" value="1"/>
</dbReference>
<keyword evidence="15" id="KW-0472">Membrane</keyword>
<evidence type="ECO:0000256" key="8">
    <source>
        <dbReference type="ARBA" id="ARBA00047669"/>
    </source>
</evidence>
<evidence type="ECO:0000256" key="7">
    <source>
        <dbReference type="ARBA" id="ARBA00023157"/>
    </source>
</evidence>
<dbReference type="EMBL" id="JASBNA010000002">
    <property type="protein sequence ID" value="KAK7695235.1"/>
    <property type="molecule type" value="Genomic_DNA"/>
</dbReference>
<feature type="active site" description="Proton donor" evidence="10">
    <location>
        <position position="178"/>
    </location>
</feature>
<evidence type="ECO:0000256" key="14">
    <source>
        <dbReference type="SAM" id="MobiDB-lite"/>
    </source>
</evidence>
<comment type="caution">
    <text evidence="16">The sequence shown here is derived from an EMBL/GenBank/DDBJ whole genome shotgun (WGS) entry which is preliminary data.</text>
</comment>
<dbReference type="PANTHER" id="PTHR11742">
    <property type="entry name" value="MANNOSYL-OLIGOSACCHARIDE ALPHA-1,2-MANNOSIDASE-RELATED"/>
    <property type="match status" value="1"/>
</dbReference>
<reference evidence="16 17" key="1">
    <citation type="submission" date="2022-09" db="EMBL/GenBank/DDBJ databases">
        <authorList>
            <person name="Palmer J.M."/>
        </authorList>
    </citation>
    <scope>NUCLEOTIDE SEQUENCE [LARGE SCALE GENOMIC DNA]</scope>
    <source>
        <strain evidence="16 17">DSM 7382</strain>
    </source>
</reference>
<feature type="active site" evidence="10">
    <location>
        <position position="311"/>
    </location>
</feature>
<keyword evidence="6 11" id="KW-0106">Calcium</keyword>
<evidence type="ECO:0000256" key="11">
    <source>
        <dbReference type="PIRSR" id="PIRSR601382-2"/>
    </source>
</evidence>
<dbReference type="GO" id="GO:0036503">
    <property type="term" value="P:ERAD pathway"/>
    <property type="evidence" value="ECO:0007669"/>
    <property type="project" value="UniProtKB-ARBA"/>
</dbReference>
<keyword evidence="17" id="KW-1185">Reference proteome</keyword>
<dbReference type="GO" id="GO:0016020">
    <property type="term" value="C:membrane"/>
    <property type="evidence" value="ECO:0007669"/>
    <property type="project" value="InterPro"/>
</dbReference>
<keyword evidence="7 12" id="KW-1015">Disulfide bond</keyword>
<comment type="pathway">
    <text evidence="2">Protein modification; protein glycosylation.</text>
</comment>
<comment type="catalytic activity">
    <reaction evidence="9">
        <text>N(4)-(alpha-D-Man-(1-&gt;2)-alpha-D-Man-(1-&gt;2)-alpha-D-Man-(1-&gt;3)-[alpha-D-Man-(1-&gt;2)-alpha-D-Man-(1-&gt;3)-[alpha-D-Man-(1-&gt;2)-alpha-D-Man-(1-&gt;6)]-alpha-D-Man-(1-&gt;6)]-beta-D-Man-(1-&gt;4)-beta-D-GlcNAc-(1-&gt;4)-beta-D-GlcNAc)-L-asparaginyl-[protein] (N-glucan mannose isomer 9A1,2,3B1,2,3) + 4 H2O = N(4)-(alpha-D-Man-(1-&gt;3)-[alpha-D-Man-(1-&gt;3)-[alpha-D-Man-(1-&gt;6)]-alpha-D-Man-(1-&gt;6)]-beta-D-Man-(1-&gt;4)-beta-D-GlcNAc-(1-&gt;4)-beta-D-GlcNAc)-L-asparaginyl-[protein] (N-glucan mannose isomer 5A1,2) + 4 beta-D-mannose</text>
        <dbReference type="Rhea" id="RHEA:56008"/>
        <dbReference type="Rhea" id="RHEA-COMP:14356"/>
        <dbReference type="Rhea" id="RHEA-COMP:14367"/>
        <dbReference type="ChEBI" id="CHEBI:15377"/>
        <dbReference type="ChEBI" id="CHEBI:28563"/>
        <dbReference type="ChEBI" id="CHEBI:59087"/>
        <dbReference type="ChEBI" id="CHEBI:139493"/>
        <dbReference type="EC" id="3.2.1.113"/>
    </reaction>
</comment>
<dbReference type="SUPFAM" id="SSF48225">
    <property type="entry name" value="Seven-hairpin glycosidases"/>
    <property type="match status" value="1"/>
</dbReference>
<dbReference type="GO" id="GO:0004571">
    <property type="term" value="F:mannosyl-oligosaccharide 1,2-alpha-mannosidase activity"/>
    <property type="evidence" value="ECO:0007669"/>
    <property type="project" value="UniProtKB-EC"/>
</dbReference>
<evidence type="ECO:0000256" key="1">
    <source>
        <dbReference type="ARBA" id="ARBA00001913"/>
    </source>
</evidence>
<feature type="active site" evidence="10">
    <location>
        <position position="486"/>
    </location>
</feature>
<comment type="similarity">
    <text evidence="3 13">Belongs to the glycosyl hydrolase 47 family.</text>
</comment>
<keyword evidence="4 11" id="KW-0479">Metal-binding</keyword>
<dbReference type="AlphaFoldDB" id="A0AAW0GPT3"/>
<accession>A0AAW0GPT3</accession>
<feature type="binding site" evidence="11">
    <location>
        <position position="573"/>
    </location>
    <ligand>
        <name>Ca(2+)</name>
        <dbReference type="ChEBI" id="CHEBI:29108"/>
    </ligand>
</feature>
<keyword evidence="5 13" id="KW-0378">Hydrolase</keyword>
<proteinExistence type="inferred from homology"/>
<protein>
    <recommendedName>
        <fullName evidence="13">alpha-1,2-Mannosidase</fullName>
        <ecNumber evidence="13">3.2.1.-</ecNumber>
    </recommendedName>
</protein>
<evidence type="ECO:0000313" key="17">
    <source>
        <dbReference type="Proteomes" id="UP001385951"/>
    </source>
</evidence>
<dbReference type="Gene3D" id="1.50.10.10">
    <property type="match status" value="1"/>
</dbReference>
<evidence type="ECO:0000256" key="12">
    <source>
        <dbReference type="PIRSR" id="PIRSR601382-3"/>
    </source>
</evidence>
<evidence type="ECO:0000256" key="10">
    <source>
        <dbReference type="PIRSR" id="PIRSR601382-1"/>
    </source>
</evidence>
<feature type="transmembrane region" description="Helical" evidence="15">
    <location>
        <begin position="40"/>
        <end position="57"/>
    </location>
</feature>
<evidence type="ECO:0000256" key="6">
    <source>
        <dbReference type="ARBA" id="ARBA00022837"/>
    </source>
</evidence>
<dbReference type="GO" id="GO:0005975">
    <property type="term" value="P:carbohydrate metabolic process"/>
    <property type="evidence" value="ECO:0007669"/>
    <property type="project" value="InterPro"/>
</dbReference>
<evidence type="ECO:0000256" key="9">
    <source>
        <dbReference type="ARBA" id="ARBA00048605"/>
    </source>
</evidence>
<dbReference type="GO" id="GO:0005509">
    <property type="term" value="F:calcium ion binding"/>
    <property type="evidence" value="ECO:0007669"/>
    <property type="project" value="InterPro"/>
</dbReference>
<gene>
    <name evidence="16" type="ORF">QCA50_002425</name>
</gene>
<name>A0AAW0GPT3_9APHY</name>
<feature type="region of interest" description="Disordered" evidence="14">
    <location>
        <begin position="1"/>
        <end position="31"/>
    </location>
</feature>
<dbReference type="InterPro" id="IPR001382">
    <property type="entry name" value="Glyco_hydro_47"/>
</dbReference>
<comment type="cofactor">
    <cofactor evidence="1 11">
        <name>Ca(2+)</name>
        <dbReference type="ChEBI" id="CHEBI:29108"/>
    </cofactor>
</comment>
<evidence type="ECO:0000256" key="3">
    <source>
        <dbReference type="ARBA" id="ARBA00007658"/>
    </source>
</evidence>
<evidence type="ECO:0000256" key="2">
    <source>
        <dbReference type="ARBA" id="ARBA00004922"/>
    </source>
</evidence>
<dbReference type="InterPro" id="IPR036026">
    <property type="entry name" value="Seven-hairpin_glycosidases"/>
</dbReference>
<keyword evidence="15" id="KW-1133">Transmembrane helix</keyword>
<feature type="active site" description="Proton donor" evidence="10">
    <location>
        <position position="444"/>
    </location>
</feature>
<evidence type="ECO:0000313" key="16">
    <source>
        <dbReference type="EMBL" id="KAK7695235.1"/>
    </source>
</evidence>
<dbReference type="InterPro" id="IPR050749">
    <property type="entry name" value="Glycosyl_Hydrolase_47"/>
</dbReference>
<organism evidence="16 17">
    <name type="scientific">Cerrena zonata</name>
    <dbReference type="NCBI Taxonomy" id="2478898"/>
    <lineage>
        <taxon>Eukaryota</taxon>
        <taxon>Fungi</taxon>
        <taxon>Dikarya</taxon>
        <taxon>Basidiomycota</taxon>
        <taxon>Agaricomycotina</taxon>
        <taxon>Agaricomycetes</taxon>
        <taxon>Polyporales</taxon>
        <taxon>Cerrenaceae</taxon>
        <taxon>Cerrena</taxon>
    </lineage>
</organism>
<keyword evidence="13" id="KW-0326">Glycosidase</keyword>
<evidence type="ECO:0000256" key="15">
    <source>
        <dbReference type="SAM" id="Phobius"/>
    </source>
</evidence>
<keyword evidence="15" id="KW-0812">Transmembrane</keyword>
<dbReference type="Proteomes" id="UP001385951">
    <property type="component" value="Unassembled WGS sequence"/>
</dbReference>
<dbReference type="EC" id="3.2.1.-" evidence="13"/>
<evidence type="ECO:0000256" key="5">
    <source>
        <dbReference type="ARBA" id="ARBA00022801"/>
    </source>
</evidence>
<evidence type="ECO:0000256" key="4">
    <source>
        <dbReference type="ARBA" id="ARBA00022723"/>
    </source>
</evidence>